<feature type="modified residue" description="4-aspartylphosphate" evidence="4">
    <location>
        <position position="589"/>
    </location>
</feature>
<evidence type="ECO:0000259" key="5">
    <source>
        <dbReference type="PROSITE" id="PS50109"/>
    </source>
</evidence>
<protein>
    <recommendedName>
        <fullName evidence="2">histidine kinase</fullName>
        <ecNumber evidence="2">2.7.13.3</ecNumber>
    </recommendedName>
</protein>
<evidence type="ECO:0000256" key="1">
    <source>
        <dbReference type="ARBA" id="ARBA00000085"/>
    </source>
</evidence>
<dbReference type="Pfam" id="PF02518">
    <property type="entry name" value="HATPase_c"/>
    <property type="match status" value="1"/>
</dbReference>
<dbReference type="EC" id="2.7.13.3" evidence="2"/>
<dbReference type="InterPro" id="IPR003661">
    <property type="entry name" value="HisK_dim/P_dom"/>
</dbReference>
<dbReference type="SMART" id="SM00387">
    <property type="entry name" value="HATPase_c"/>
    <property type="match status" value="1"/>
</dbReference>
<sequence length="673" mass="73671">MVEIIVVEDELAHAELIRRAFETRADEFEVEVVSSLARARERLAETTPDLVITDLMLPDGSGIDLIPGEDQRAEYPVVVMTSHGDEKVAVEAIKAGALDYLVKSAETLSTMPHIAERSLREWNQMHELERTQQQLLHAQKMEAIGNLSSGIAHDFNNLLMGITGCTDLALGKLDEGNDARRYVEEIKKAALRGASLTRQLLAFTRKKEVEPRVVEFNEVVAEAKNLLRPVLSEDISFDVDLSDARLYVRCDPGQIEQVLVNLVVNARDAMPQGGQVRVSTTSVEVDEAGARRLGEVPAGEYVVLSVADNGTGIDPETLEHIFEPFYTTKDVGQGTGLGLSTIYGIVKQVRGEIVVDSEVGRGTTFHIYLPRTDEEPEQLTQAPTHDVEGNGETILVVEDESLVRLTVRGYLERGGYRVVTAKDGDEALAIAGGAAQSIDVLLTDMVLPGLKGPDIVEKVRGHHPDIQVLYMSAHSAEQLLADARLDADADVLQKPFTEIDLLTEVYQLLRAEPSVAIEDAAADAPTQLDERRERSQAGLLLVEDHDTARWTIRELLQDEGYTVYEAADGAAAVEVFDAHASEIDLVISDMRLPDVAGTSLVGELRQQKLDKQKRDMAVIFTSGKDADDPKVRQAVGAPHTTFLGKPVDFDGLLDTVERMLEALANDQARSAAQ</sequence>
<dbReference type="GO" id="GO:0000155">
    <property type="term" value="F:phosphorelay sensor kinase activity"/>
    <property type="evidence" value="ECO:0007669"/>
    <property type="project" value="InterPro"/>
</dbReference>
<proteinExistence type="predicted"/>
<feature type="domain" description="Histidine kinase" evidence="5">
    <location>
        <begin position="150"/>
        <end position="373"/>
    </location>
</feature>
<comment type="catalytic activity">
    <reaction evidence="1">
        <text>ATP + protein L-histidine = ADP + protein N-phospho-L-histidine.</text>
        <dbReference type="EC" id="2.7.13.3"/>
    </reaction>
</comment>
<feature type="modified residue" description="4-aspartylphosphate" evidence="4">
    <location>
        <position position="54"/>
    </location>
</feature>
<dbReference type="SUPFAM" id="SSF47384">
    <property type="entry name" value="Homodimeric domain of signal transducing histidine kinase"/>
    <property type="match status" value="1"/>
</dbReference>
<dbReference type="InterPro" id="IPR003594">
    <property type="entry name" value="HATPase_dom"/>
</dbReference>
<dbReference type="InterPro" id="IPR011006">
    <property type="entry name" value="CheY-like_superfamily"/>
</dbReference>
<keyword evidence="8" id="KW-1185">Reference proteome</keyword>
<dbReference type="InterPro" id="IPR001789">
    <property type="entry name" value="Sig_transdc_resp-reg_receiver"/>
</dbReference>
<evidence type="ECO:0000313" key="8">
    <source>
        <dbReference type="Proteomes" id="UP000315995"/>
    </source>
</evidence>
<dbReference type="Pfam" id="PF00512">
    <property type="entry name" value="HisKA"/>
    <property type="match status" value="1"/>
</dbReference>
<dbReference type="InterPro" id="IPR004358">
    <property type="entry name" value="Sig_transdc_His_kin-like_C"/>
</dbReference>
<dbReference type="PROSITE" id="PS50110">
    <property type="entry name" value="RESPONSE_REGULATORY"/>
    <property type="match status" value="3"/>
</dbReference>
<dbReference type="SMART" id="SM00388">
    <property type="entry name" value="HisKA"/>
    <property type="match status" value="1"/>
</dbReference>
<dbReference type="PRINTS" id="PR00344">
    <property type="entry name" value="BCTRLSENSOR"/>
</dbReference>
<dbReference type="EMBL" id="CP041186">
    <property type="protein sequence ID" value="QDG49526.1"/>
    <property type="molecule type" value="Genomic_DNA"/>
</dbReference>
<dbReference type="SUPFAM" id="SSF55874">
    <property type="entry name" value="ATPase domain of HSP90 chaperone/DNA topoisomerase II/histidine kinase"/>
    <property type="match status" value="1"/>
</dbReference>
<dbReference type="Gene3D" id="3.40.50.2300">
    <property type="match status" value="3"/>
</dbReference>
<dbReference type="InterPro" id="IPR005467">
    <property type="entry name" value="His_kinase_dom"/>
</dbReference>
<dbReference type="Proteomes" id="UP000315995">
    <property type="component" value="Chromosome"/>
</dbReference>
<accession>A0A4Y6PMJ1</accession>
<dbReference type="OrthoDB" id="5487437at2"/>
<dbReference type="Gene3D" id="3.30.565.10">
    <property type="entry name" value="Histidine kinase-like ATPase, C-terminal domain"/>
    <property type="match status" value="1"/>
</dbReference>
<dbReference type="SUPFAM" id="SSF52172">
    <property type="entry name" value="CheY-like"/>
    <property type="match status" value="3"/>
</dbReference>
<evidence type="ECO:0000256" key="3">
    <source>
        <dbReference type="ARBA" id="ARBA00022553"/>
    </source>
</evidence>
<keyword evidence="3 4" id="KW-0597">Phosphoprotein</keyword>
<feature type="domain" description="Response regulatory" evidence="6">
    <location>
        <begin position="393"/>
        <end position="509"/>
    </location>
</feature>
<evidence type="ECO:0000256" key="2">
    <source>
        <dbReference type="ARBA" id="ARBA00012438"/>
    </source>
</evidence>
<feature type="modified residue" description="4-aspartylphosphate" evidence="4">
    <location>
        <position position="444"/>
    </location>
</feature>
<accession>A0A5B8Y001</accession>
<evidence type="ECO:0000259" key="6">
    <source>
        <dbReference type="PROSITE" id="PS50110"/>
    </source>
</evidence>
<dbReference type="InterPro" id="IPR036890">
    <property type="entry name" value="HATPase_C_sf"/>
</dbReference>
<dbReference type="AlphaFoldDB" id="A0A4Y6PMJ1"/>
<reference evidence="7 8" key="1">
    <citation type="submission" date="2019-06" db="EMBL/GenBank/DDBJ databases">
        <title>Persicimonas caeni gen. nov., sp. nov., a predatory bacterium isolated from solar saltern.</title>
        <authorList>
            <person name="Wang S."/>
        </authorList>
    </citation>
    <scope>NUCLEOTIDE SEQUENCE [LARGE SCALE GENOMIC DNA]</scope>
    <source>
        <strain evidence="7 8">YN101</strain>
    </source>
</reference>
<evidence type="ECO:0000256" key="4">
    <source>
        <dbReference type="PROSITE-ProRule" id="PRU00169"/>
    </source>
</evidence>
<feature type="domain" description="Response regulatory" evidence="6">
    <location>
        <begin position="538"/>
        <end position="660"/>
    </location>
</feature>
<feature type="domain" description="Response regulatory" evidence="6">
    <location>
        <begin position="3"/>
        <end position="118"/>
    </location>
</feature>
<dbReference type="Pfam" id="PF00072">
    <property type="entry name" value="Response_reg"/>
    <property type="match status" value="3"/>
</dbReference>
<dbReference type="RefSeq" id="WP_141196023.1">
    <property type="nucleotide sequence ID" value="NZ_CP041186.1"/>
</dbReference>
<organism evidence="7 8">
    <name type="scientific">Persicimonas caeni</name>
    <dbReference type="NCBI Taxonomy" id="2292766"/>
    <lineage>
        <taxon>Bacteria</taxon>
        <taxon>Deltaproteobacteria</taxon>
        <taxon>Bradymonadales</taxon>
        <taxon>Bradymonadaceae</taxon>
        <taxon>Persicimonas</taxon>
    </lineage>
</organism>
<dbReference type="InterPro" id="IPR036097">
    <property type="entry name" value="HisK_dim/P_sf"/>
</dbReference>
<dbReference type="SMART" id="SM00448">
    <property type="entry name" value="REC"/>
    <property type="match status" value="3"/>
</dbReference>
<dbReference type="Gene3D" id="1.10.287.130">
    <property type="match status" value="1"/>
</dbReference>
<dbReference type="CDD" id="cd00156">
    <property type="entry name" value="REC"/>
    <property type="match status" value="3"/>
</dbReference>
<dbReference type="PANTHER" id="PTHR43065:SF42">
    <property type="entry name" value="TWO-COMPONENT SENSOR PPRA"/>
    <property type="match status" value="1"/>
</dbReference>
<dbReference type="PROSITE" id="PS50109">
    <property type="entry name" value="HIS_KIN"/>
    <property type="match status" value="1"/>
</dbReference>
<gene>
    <name evidence="7" type="ORF">FIV42_01870</name>
</gene>
<name>A0A4Y6PMJ1_PERCE</name>
<dbReference type="PANTHER" id="PTHR43065">
    <property type="entry name" value="SENSOR HISTIDINE KINASE"/>
    <property type="match status" value="1"/>
</dbReference>
<evidence type="ECO:0000313" key="7">
    <source>
        <dbReference type="EMBL" id="QDG49526.1"/>
    </source>
</evidence>